<name>A0ABR1VDN6_9PEZI</name>
<reference evidence="1 2" key="1">
    <citation type="submission" date="2023-01" db="EMBL/GenBank/DDBJ databases">
        <title>Analysis of 21 Apiospora genomes using comparative genomics revels a genus with tremendous synthesis potential of carbohydrate active enzymes and secondary metabolites.</title>
        <authorList>
            <person name="Sorensen T."/>
        </authorList>
    </citation>
    <scope>NUCLEOTIDE SEQUENCE [LARGE SCALE GENOMIC DNA]</scope>
    <source>
        <strain evidence="1 2">CBS 83171</strain>
    </source>
</reference>
<dbReference type="Proteomes" id="UP001446871">
    <property type="component" value="Unassembled WGS sequence"/>
</dbReference>
<evidence type="ECO:0000313" key="1">
    <source>
        <dbReference type="EMBL" id="KAK8068119.1"/>
    </source>
</evidence>
<evidence type="ECO:0000313" key="2">
    <source>
        <dbReference type="Proteomes" id="UP001446871"/>
    </source>
</evidence>
<sequence>MDPLSALSLAGTIVQFVSFSGELLSTTTTIYESTTGEGSDITNLAAISNRLRTFGNEFENGQMMLTHIQAIRDLSEIAKPTANTWLLHSRSCILEMLPKDAGGAFVPLCSSHGRNPD</sequence>
<dbReference type="EMBL" id="JAQQWM010000004">
    <property type="protein sequence ID" value="KAK8068119.1"/>
    <property type="molecule type" value="Genomic_DNA"/>
</dbReference>
<organism evidence="1 2">
    <name type="scientific">Apiospora saccharicola</name>
    <dbReference type="NCBI Taxonomy" id="335842"/>
    <lineage>
        <taxon>Eukaryota</taxon>
        <taxon>Fungi</taxon>
        <taxon>Dikarya</taxon>
        <taxon>Ascomycota</taxon>
        <taxon>Pezizomycotina</taxon>
        <taxon>Sordariomycetes</taxon>
        <taxon>Xylariomycetidae</taxon>
        <taxon>Amphisphaeriales</taxon>
        <taxon>Apiosporaceae</taxon>
        <taxon>Apiospora</taxon>
    </lineage>
</organism>
<proteinExistence type="predicted"/>
<evidence type="ECO:0008006" key="3">
    <source>
        <dbReference type="Google" id="ProtNLM"/>
    </source>
</evidence>
<keyword evidence="2" id="KW-1185">Reference proteome</keyword>
<protein>
    <recommendedName>
        <fullName evidence="3">Fungal N-terminal domain-containing protein</fullName>
    </recommendedName>
</protein>
<gene>
    <name evidence="1" type="ORF">PG996_007231</name>
</gene>
<accession>A0ABR1VDN6</accession>
<comment type="caution">
    <text evidence="1">The sequence shown here is derived from an EMBL/GenBank/DDBJ whole genome shotgun (WGS) entry which is preliminary data.</text>
</comment>